<dbReference type="InterPro" id="IPR003952">
    <property type="entry name" value="FRD_SDH_FAD_BS"/>
</dbReference>
<evidence type="ECO:0000256" key="4">
    <source>
        <dbReference type="ARBA" id="ARBA00011294"/>
    </source>
</evidence>
<dbReference type="RefSeq" id="WP_011179895.1">
    <property type="nucleotide sequence ID" value="NC_005955.1"/>
</dbReference>
<evidence type="ECO:0000256" key="6">
    <source>
        <dbReference type="ARBA" id="ARBA00019965"/>
    </source>
</evidence>
<dbReference type="Proteomes" id="UP000000597">
    <property type="component" value="Chromosome"/>
</dbReference>
<dbReference type="GO" id="GO:0050660">
    <property type="term" value="F:flavin adenine dinucleotide binding"/>
    <property type="evidence" value="ECO:0007669"/>
    <property type="project" value="UniProtKB-UniRule"/>
</dbReference>
<evidence type="ECO:0000256" key="18">
    <source>
        <dbReference type="PIRSR" id="PIRSR611281-3"/>
    </source>
</evidence>
<dbReference type="GO" id="GO:0009055">
    <property type="term" value="F:electron transfer activity"/>
    <property type="evidence" value="ECO:0007669"/>
    <property type="project" value="TreeGrafter"/>
</dbReference>
<comment type="subcellular location">
    <subcellularLocation>
        <location evidence="1 20">Cell inner membrane</location>
        <topology evidence="1 20">Peripheral membrane protein</topology>
        <orientation evidence="1 20">Cytoplasmic side</orientation>
    </subcellularLocation>
</comment>
<evidence type="ECO:0000256" key="15">
    <source>
        <dbReference type="NCBIfam" id="TIGR01816"/>
    </source>
</evidence>
<dbReference type="InterPro" id="IPR027477">
    <property type="entry name" value="Succ_DH/fumarate_Rdtase_cat_sf"/>
</dbReference>
<evidence type="ECO:0000256" key="20">
    <source>
        <dbReference type="RuleBase" id="RU362051"/>
    </source>
</evidence>
<dbReference type="Pfam" id="PF00890">
    <property type="entry name" value="FAD_binding_2"/>
    <property type="match status" value="1"/>
</dbReference>
<dbReference type="HOGENOM" id="CLU_014312_6_1_5"/>
<name>A0A0H3LWS3_BARQU</name>
<dbReference type="KEGG" id="bqu:BQ12700"/>
<gene>
    <name evidence="23" type="primary">sdhA</name>
    <name evidence="23" type="ordered locus">BQ12700</name>
</gene>
<evidence type="ECO:0000256" key="9">
    <source>
        <dbReference type="ARBA" id="ARBA00022630"/>
    </source>
</evidence>
<accession>A0A0H3LWS3</accession>
<evidence type="ECO:0000256" key="16">
    <source>
        <dbReference type="PIRSR" id="PIRSR000171-1"/>
    </source>
</evidence>
<feature type="binding site" evidence="17">
    <location>
        <position position="368"/>
    </location>
    <ligand>
        <name>substrate</name>
    </ligand>
</feature>
<dbReference type="FunFam" id="3.50.50.60:FF:000026">
    <property type="entry name" value="Succinate dehydrogenase flavoprotein subunit"/>
    <property type="match status" value="1"/>
</dbReference>
<reference evidence="23 24" key="1">
    <citation type="journal article" date="2004" name="Proc. Natl. Acad. Sci. U.S.A.">
        <title>The louse-borne human pathogen Bartonella quintana is a genomic derivative of the zoonotic agent Bartonella henselae.</title>
        <authorList>
            <person name="Alsmark U.C.M."/>
            <person name="Frank A.C."/>
            <person name="Karlberg E.O."/>
            <person name="Legault B.-A."/>
            <person name="Ardell D.H."/>
            <person name="Canbaeck B."/>
            <person name="Eriksson A.-S."/>
            <person name="Naeslund A.K."/>
            <person name="Handley S.A."/>
            <person name="Huvet M."/>
            <person name="La Scola B."/>
            <person name="Holmberg M."/>
            <person name="Andersson S.G.E."/>
        </authorList>
    </citation>
    <scope>NUCLEOTIDE SEQUENCE [LARGE SCALE GENOMIC DNA]</scope>
    <source>
        <strain evidence="23 24">Toulouse</strain>
    </source>
</reference>
<dbReference type="NCBIfam" id="TIGR01812">
    <property type="entry name" value="sdhA_frdA_Gneg"/>
    <property type="match status" value="1"/>
</dbReference>
<dbReference type="FunFam" id="3.90.700.10:FF:000001">
    <property type="entry name" value="Mitochondrial succinate dehydrogenase flavoprotein subunit"/>
    <property type="match status" value="1"/>
</dbReference>
<dbReference type="InterPro" id="IPR037099">
    <property type="entry name" value="Fum_R/Succ_DH_flav-like_C_sf"/>
</dbReference>
<evidence type="ECO:0000256" key="13">
    <source>
        <dbReference type="ARBA" id="ARBA00023136"/>
    </source>
</evidence>
<dbReference type="PANTHER" id="PTHR11632:SF51">
    <property type="entry name" value="SUCCINATE DEHYDROGENASE [UBIQUINONE] FLAVOPROTEIN SUBUNIT, MITOCHONDRIAL"/>
    <property type="match status" value="1"/>
</dbReference>
<dbReference type="Gene3D" id="3.90.700.10">
    <property type="entry name" value="Succinate dehydrogenase/fumarate reductase flavoprotein, catalytic domain"/>
    <property type="match status" value="1"/>
</dbReference>
<evidence type="ECO:0000313" key="24">
    <source>
        <dbReference type="Proteomes" id="UP000000597"/>
    </source>
</evidence>
<keyword evidence="8 20" id="KW-0816">Tricarboxylic acid cycle</keyword>
<dbReference type="AlphaFoldDB" id="A0A0H3LWS3"/>
<dbReference type="GO" id="GO:0006099">
    <property type="term" value="P:tricarboxylic acid cycle"/>
    <property type="evidence" value="ECO:0007669"/>
    <property type="project" value="UniProtKB-UniRule"/>
</dbReference>
<proteinExistence type="inferred from homology"/>
<keyword evidence="11 20" id="KW-0249">Electron transport</keyword>
<dbReference type="EC" id="1.3.5.1" evidence="5 20"/>
<evidence type="ECO:0000256" key="5">
    <source>
        <dbReference type="ARBA" id="ARBA00012792"/>
    </source>
</evidence>
<dbReference type="UniPathway" id="UPA00223">
    <property type="reaction ID" value="UER01005"/>
</dbReference>
<dbReference type="Gene3D" id="3.50.50.60">
    <property type="entry name" value="FAD/NAD(P)-binding domain"/>
    <property type="match status" value="1"/>
</dbReference>
<dbReference type="PRINTS" id="PR00411">
    <property type="entry name" value="PNDRDTASEI"/>
</dbReference>
<comment type="similarity">
    <text evidence="3 20">Belongs to the FAD-dependent oxidoreductase 2 family. FRD/SDH subfamily.</text>
</comment>
<feature type="binding site" evidence="18">
    <location>
        <begin position="52"/>
        <end position="67"/>
    </location>
    <ligand>
        <name>FAD</name>
        <dbReference type="ChEBI" id="CHEBI:57692"/>
    </ligand>
</feature>
<evidence type="ECO:0000256" key="12">
    <source>
        <dbReference type="ARBA" id="ARBA00023002"/>
    </source>
</evidence>
<dbReference type="OrthoDB" id="9806724at2"/>
<dbReference type="GO" id="GO:0008177">
    <property type="term" value="F:succinate dehydrogenase (quinone) activity"/>
    <property type="evidence" value="ECO:0007669"/>
    <property type="project" value="UniProtKB-EC"/>
</dbReference>
<evidence type="ECO:0000256" key="11">
    <source>
        <dbReference type="ARBA" id="ARBA00022982"/>
    </source>
</evidence>
<dbReference type="PROSITE" id="PS00504">
    <property type="entry name" value="FRD_SDH_FAD_BINDING"/>
    <property type="match status" value="1"/>
</dbReference>
<keyword evidence="9 18" id="KW-0285">Flavoprotein</keyword>
<dbReference type="PIRSF" id="PIRSF000171">
    <property type="entry name" value="SDHA_APRA_LASPO"/>
    <property type="match status" value="1"/>
</dbReference>
<dbReference type="FunFam" id="4.10.80.40:FF:000002">
    <property type="entry name" value="Succinate dehydrogenase [ubiquinone] flavoprotein subunit, mitochondrial"/>
    <property type="match status" value="1"/>
</dbReference>
<evidence type="ECO:0000259" key="22">
    <source>
        <dbReference type="Pfam" id="PF02910"/>
    </source>
</evidence>
<evidence type="ECO:0000259" key="21">
    <source>
        <dbReference type="Pfam" id="PF00890"/>
    </source>
</evidence>
<comment type="pathway">
    <text evidence="2 20">Carbohydrate metabolism; tricarboxylic acid cycle; fumarate from succinate (bacterial route): step 1/1.</text>
</comment>
<dbReference type="EMBL" id="BX897700">
    <property type="protein sequence ID" value="CAF26729.1"/>
    <property type="molecule type" value="Genomic_DNA"/>
</dbReference>
<protein>
    <recommendedName>
        <fullName evidence="6 15">Succinate dehydrogenase flavoprotein subunit</fullName>
        <ecNumber evidence="5 20">1.3.5.1</ecNumber>
    </recommendedName>
</protein>
<feature type="binding site" evidence="17">
    <location>
        <position position="269"/>
    </location>
    <ligand>
        <name>substrate</name>
    </ligand>
</feature>
<dbReference type="NCBIfam" id="TIGR01816">
    <property type="entry name" value="sdhA_forward"/>
    <property type="match status" value="1"/>
</dbReference>
<evidence type="ECO:0000313" key="23">
    <source>
        <dbReference type="EMBL" id="CAF26729.1"/>
    </source>
</evidence>
<dbReference type="SUPFAM" id="SSF51905">
    <property type="entry name" value="FAD/NAD(P)-binding domain"/>
    <property type="match status" value="1"/>
</dbReference>
<feature type="binding site" evidence="18">
    <location>
        <position position="402"/>
    </location>
    <ligand>
        <name>FAD</name>
        <dbReference type="ChEBI" id="CHEBI:57692"/>
    </ligand>
</feature>
<feature type="binding site" evidence="17">
    <location>
        <position position="257"/>
    </location>
    <ligand>
        <name>substrate</name>
    </ligand>
</feature>
<dbReference type="SUPFAM" id="SSF46977">
    <property type="entry name" value="Succinate dehydrogenase/fumarate reductase flavoprotein C-terminal domain"/>
    <property type="match status" value="1"/>
</dbReference>
<dbReference type="GO" id="GO:0005886">
    <property type="term" value="C:plasma membrane"/>
    <property type="evidence" value="ECO:0007669"/>
    <property type="project" value="UniProtKB-SubCell"/>
</dbReference>
<dbReference type="GO" id="GO:0022900">
    <property type="term" value="P:electron transport chain"/>
    <property type="evidence" value="ECO:0007669"/>
    <property type="project" value="UniProtKB-UniRule"/>
</dbReference>
<evidence type="ECO:0000256" key="8">
    <source>
        <dbReference type="ARBA" id="ARBA00022532"/>
    </source>
</evidence>
<keyword evidence="10 18" id="KW-0274">FAD</keyword>
<keyword evidence="7 20" id="KW-0813">Transport</keyword>
<dbReference type="InterPro" id="IPR011281">
    <property type="entry name" value="Succ_DH_flav_su_fwd"/>
</dbReference>
<dbReference type="InterPro" id="IPR014006">
    <property type="entry name" value="Succ_Dhase_FrdA_Gneg"/>
</dbReference>
<comment type="catalytic activity">
    <reaction evidence="14 20">
        <text>a quinone + succinate = fumarate + a quinol</text>
        <dbReference type="Rhea" id="RHEA:40523"/>
        <dbReference type="ChEBI" id="CHEBI:24646"/>
        <dbReference type="ChEBI" id="CHEBI:29806"/>
        <dbReference type="ChEBI" id="CHEBI:30031"/>
        <dbReference type="ChEBI" id="CHEBI:132124"/>
        <dbReference type="EC" id="1.3.5.1"/>
    </reaction>
</comment>
<dbReference type="Pfam" id="PF02910">
    <property type="entry name" value="Succ_DH_flav_C"/>
    <property type="match status" value="1"/>
</dbReference>
<dbReference type="PANTHER" id="PTHR11632">
    <property type="entry name" value="SUCCINATE DEHYDROGENASE 2 FLAVOPROTEIN SUBUNIT"/>
    <property type="match status" value="1"/>
</dbReference>
<dbReference type="FunFam" id="1.20.58.100:FF:000001">
    <property type="entry name" value="Succinate dehydrogenase flavoprotein subunit (SdhA)"/>
    <property type="match status" value="1"/>
</dbReference>
<feature type="binding site" evidence="18">
    <location>
        <position position="236"/>
    </location>
    <ligand>
        <name>FAD</name>
        <dbReference type="ChEBI" id="CHEBI:57692"/>
    </ligand>
</feature>
<evidence type="ECO:0000256" key="7">
    <source>
        <dbReference type="ARBA" id="ARBA00022448"/>
    </source>
</evidence>
<comment type="subunit">
    <text evidence="4">Part of an enzyme complex containing four subunits: a flavoprotein, an iron-sulfur, cytochrome b-556, and a hydrophobic anchor protein.</text>
</comment>
<keyword evidence="13 20" id="KW-0472">Membrane</keyword>
<feature type="domain" description="Fumarate reductase/succinate dehydrogenase flavoprotein-like C-terminal" evidence="22">
    <location>
        <begin position="474"/>
        <end position="613"/>
    </location>
</feature>
<keyword evidence="20" id="KW-1003">Cell membrane</keyword>
<feature type="domain" description="FAD-dependent oxidoreductase 2 FAD-binding" evidence="21">
    <location>
        <begin position="24"/>
        <end position="419"/>
    </location>
</feature>
<dbReference type="Gene3D" id="4.10.80.40">
    <property type="entry name" value="succinate dehydrogenase protein domain"/>
    <property type="match status" value="1"/>
</dbReference>
<dbReference type="InterPro" id="IPR036188">
    <property type="entry name" value="FAD/NAD-bd_sf"/>
</dbReference>
<dbReference type="SUPFAM" id="SSF56425">
    <property type="entry name" value="Succinate dehydrogenase/fumarate reductase flavoprotein, catalytic domain"/>
    <property type="match status" value="1"/>
</dbReference>
<feature type="binding site" evidence="18">
    <location>
        <begin position="418"/>
        <end position="419"/>
    </location>
    <ligand>
        <name>FAD</name>
        <dbReference type="ChEBI" id="CHEBI:57692"/>
    </ligand>
</feature>
<keyword evidence="20" id="KW-0997">Cell inner membrane</keyword>
<evidence type="ECO:0000256" key="1">
    <source>
        <dbReference type="ARBA" id="ARBA00004515"/>
    </source>
</evidence>
<feature type="binding site" evidence="18">
    <location>
        <begin position="29"/>
        <end position="34"/>
    </location>
    <ligand>
        <name>FAD</name>
        <dbReference type="ChEBI" id="CHEBI:57692"/>
    </ligand>
</feature>
<evidence type="ECO:0000256" key="2">
    <source>
        <dbReference type="ARBA" id="ARBA00004894"/>
    </source>
</evidence>
<dbReference type="Gene3D" id="1.20.58.100">
    <property type="entry name" value="Fumarate reductase/succinate dehydrogenase flavoprotein-like, C-terminal domain"/>
    <property type="match status" value="1"/>
</dbReference>
<evidence type="ECO:0000256" key="14">
    <source>
        <dbReference type="ARBA" id="ARBA00049220"/>
    </source>
</evidence>
<sequence length="613" mass="66986">MGTELSLGARAGNVPYHYVDHKFDVVVVGAGGAGLRATLGMAEQGLKTACITKVFPTRSHTVAAQGGIAASLSNMGPDNWQWHLYDTVKGSDWLGDTDAMEYLVRNAPAAVYELEHYGVPFSRTQEGKIYQRPFGGHTTEFGEGPPVQRTCAAADRTGHAILHTLYGQSLKHNAQFFIEYFALDLIMTDDVCTGVVAWNLDDGTMHRFSAKMVVLATGGYGRAYFSATSAHTCTGDGGGMIARAGLPLQDMEFVQFHPTGIYGSGCLITEGARGEGGYLVNSEGERFMERYAPSFKDLASRDLVSRCITLEIREGRGVGPKKDHIHLVLNHIDPMILHERLPGISESARIFAGVDVTKEPIPILPTVHYNMGGIPTNYYGEVLNPTADSPDHVQPGLMAVGEAGCASVHGANRLGSNSLIDLVVFGRAAAIRAGEVIDRDAEIPPLNEEAVDEIMARFDRLRFADGATPTAILREKMQRTMQEDAAVFRTADSLQQGCQRISQIWGELSDLKVTDRSLIWNSDLVETLELENLMANAIMTVYSAEARLESRGAHAREDYPERDDENWRKHTLSHLSKDGKVALSYRPVHVDPLTAEADGGIDLKRIAPKKRVY</sequence>
<comment type="cofactor">
    <cofactor evidence="18">
        <name>FAD</name>
        <dbReference type="ChEBI" id="CHEBI:57692"/>
    </cofactor>
    <text evidence="18">Flavinylated by SdhE, about 5% flavinylation occurs in the absence of SdhE.</text>
</comment>
<dbReference type="InterPro" id="IPR030664">
    <property type="entry name" value="SdhA/FrdA/AprA"/>
</dbReference>
<feature type="active site" description="Proton acceptor" evidence="16">
    <location>
        <position position="301"/>
    </location>
</feature>
<evidence type="ECO:0000256" key="19">
    <source>
        <dbReference type="PIRSR" id="PIRSR611281-4"/>
    </source>
</evidence>
<dbReference type="InterPro" id="IPR015939">
    <property type="entry name" value="Fum_Rdtase/Succ_DH_flav-like_C"/>
</dbReference>
<keyword evidence="12 20" id="KW-0560">Oxidoreductase</keyword>
<dbReference type="eggNOG" id="COG1053">
    <property type="taxonomic scope" value="Bacteria"/>
</dbReference>
<evidence type="ECO:0000256" key="10">
    <source>
        <dbReference type="ARBA" id="ARBA00022827"/>
    </source>
</evidence>
<evidence type="ECO:0000256" key="17">
    <source>
        <dbReference type="PIRSR" id="PIRSR611281-2"/>
    </source>
</evidence>
<dbReference type="InterPro" id="IPR003953">
    <property type="entry name" value="FAD-dep_OxRdtase_2_FAD-bd"/>
</dbReference>
<feature type="binding site" evidence="17">
    <location>
        <position position="413"/>
    </location>
    <ligand>
        <name>substrate</name>
    </ligand>
</feature>
<feature type="modified residue" description="Tele-8alpha-FAD histidine" evidence="19">
    <location>
        <position position="60"/>
    </location>
</feature>
<evidence type="ECO:0000256" key="3">
    <source>
        <dbReference type="ARBA" id="ARBA00008040"/>
    </source>
</evidence>
<organism evidence="23 24">
    <name type="scientific">Bartonella quintana (strain Toulouse)</name>
    <name type="common">Rochalimaea quintana</name>
    <dbReference type="NCBI Taxonomy" id="283165"/>
    <lineage>
        <taxon>Bacteria</taxon>
        <taxon>Pseudomonadati</taxon>
        <taxon>Pseudomonadota</taxon>
        <taxon>Alphaproteobacteria</taxon>
        <taxon>Hyphomicrobiales</taxon>
        <taxon>Bartonellaceae</taxon>
        <taxon>Bartonella</taxon>
    </lineage>
</organism>